<evidence type="ECO:0000313" key="1">
    <source>
        <dbReference type="EMBL" id="KAG5677127.1"/>
    </source>
</evidence>
<dbReference type="EMBL" id="JADBJN010000002">
    <property type="protein sequence ID" value="KAG5677127.1"/>
    <property type="molecule type" value="Genomic_DNA"/>
</dbReference>
<comment type="caution">
    <text evidence="1">The sequence shown here is derived from an EMBL/GenBank/DDBJ whole genome shotgun (WGS) entry which is preliminary data.</text>
</comment>
<evidence type="ECO:0000313" key="2">
    <source>
        <dbReference type="Proteomes" id="UP001107558"/>
    </source>
</evidence>
<keyword evidence="2" id="KW-1185">Reference proteome</keyword>
<sequence>MSFSEGFSLKNEVSSETIESIAEEDYNKNEDVFEVYLSEYYNEKDQPLVRSILKEMEYEFLCFLFEKEKIDLENFQNLNTNFNMTLLNQYPIGFIVKFNQAYEKWKLKHELNVNSCILQKSDLPSINSLLRESVQRKKFLAKIDHDQPMSLIERNELISIIVSSILSKRNNILKNEIRNLASMIISEFPNEDISSYINETTGFGNLYYKFNNEKKALKNNGSSTVLRKRKHKEITLETTEESFDEQEILSNDFLKSILANIDYNSLIDHWKKSSKIRLQIFKEASQKTDLAKIYRALERPDGYMLVS</sequence>
<dbReference type="Proteomes" id="UP001107558">
    <property type="component" value="Chromosome 2"/>
</dbReference>
<organism evidence="1 2">
    <name type="scientific">Polypedilum vanderplanki</name>
    <name type="common">Sleeping chironomid midge</name>
    <dbReference type="NCBI Taxonomy" id="319348"/>
    <lineage>
        <taxon>Eukaryota</taxon>
        <taxon>Metazoa</taxon>
        <taxon>Ecdysozoa</taxon>
        <taxon>Arthropoda</taxon>
        <taxon>Hexapoda</taxon>
        <taxon>Insecta</taxon>
        <taxon>Pterygota</taxon>
        <taxon>Neoptera</taxon>
        <taxon>Endopterygota</taxon>
        <taxon>Diptera</taxon>
        <taxon>Nematocera</taxon>
        <taxon>Chironomoidea</taxon>
        <taxon>Chironomidae</taxon>
        <taxon>Chironominae</taxon>
        <taxon>Polypedilum</taxon>
        <taxon>Polypedilum</taxon>
    </lineage>
</organism>
<reference evidence="1" key="1">
    <citation type="submission" date="2021-03" db="EMBL/GenBank/DDBJ databases">
        <title>Chromosome level genome of the anhydrobiotic midge Polypedilum vanderplanki.</title>
        <authorList>
            <person name="Yoshida Y."/>
            <person name="Kikawada T."/>
            <person name="Gusev O."/>
        </authorList>
    </citation>
    <scope>NUCLEOTIDE SEQUENCE</scope>
    <source>
        <strain evidence="1">NIAS01</strain>
        <tissue evidence="1">Whole body or cell culture</tissue>
    </source>
</reference>
<accession>A0A9J6C567</accession>
<gene>
    <name evidence="1" type="ORF">PVAND_006909</name>
</gene>
<name>A0A9J6C567_POLVA</name>
<dbReference type="AlphaFoldDB" id="A0A9J6C567"/>
<protein>
    <submittedName>
        <fullName evidence="1">Uncharacterized protein</fullName>
    </submittedName>
</protein>
<proteinExistence type="predicted"/>